<evidence type="ECO:0000313" key="2">
    <source>
        <dbReference type="Proteomes" id="UP000606921"/>
    </source>
</evidence>
<dbReference type="RefSeq" id="WP_142593228.1">
    <property type="nucleotide sequence ID" value="NZ_CABFWF030000013.1"/>
</dbReference>
<comment type="caution">
    <text evidence="1">The sequence shown here is derived from an EMBL/GenBank/DDBJ whole genome shotgun (WGS) entry which is preliminary data.</text>
</comment>
<dbReference type="EMBL" id="CABFWF030000013">
    <property type="protein sequence ID" value="CAD7044729.1"/>
    <property type="molecule type" value="Genomic_DNA"/>
</dbReference>
<sequence>MPQPLTAPVRFLSGEREPCRVATMGNISLQGLQTIDDVALAVSDRVLVKDQTDQRENGIYLAFGGSGSSFGNATVDSTTQITVRTFNSSPPEPADADHRLVVTCP</sequence>
<dbReference type="Proteomes" id="UP000606921">
    <property type="component" value="Unassembled WGS sequence"/>
</dbReference>
<evidence type="ECO:0000313" key="1">
    <source>
        <dbReference type="EMBL" id="CAD7044729.1"/>
    </source>
</evidence>
<evidence type="ECO:0008006" key="3">
    <source>
        <dbReference type="Google" id="ProtNLM"/>
    </source>
</evidence>
<keyword evidence="2" id="KW-1185">Reference proteome</keyword>
<name>A0ABM8PRM1_9HYPH</name>
<accession>A0ABM8PRM1</accession>
<proteinExistence type="predicted"/>
<organism evidence="1 2">
    <name type="scientific">Pseudorhizobium endolithicum</name>
    <dbReference type="NCBI Taxonomy" id="1191678"/>
    <lineage>
        <taxon>Bacteria</taxon>
        <taxon>Pseudomonadati</taxon>
        <taxon>Pseudomonadota</taxon>
        <taxon>Alphaproteobacteria</taxon>
        <taxon>Hyphomicrobiales</taxon>
        <taxon>Rhizobiaceae</taxon>
        <taxon>Rhizobium/Agrobacterium group</taxon>
        <taxon>Pseudorhizobium</taxon>
    </lineage>
</organism>
<protein>
    <recommendedName>
        <fullName evidence="3">Lipoprotein</fullName>
    </recommendedName>
</protein>
<reference evidence="1 2" key="1">
    <citation type="submission" date="2020-11" db="EMBL/GenBank/DDBJ databases">
        <authorList>
            <person name="Lassalle F."/>
        </authorList>
    </citation>
    <scope>NUCLEOTIDE SEQUENCE [LARGE SCALE GENOMIC DNA]</scope>
    <source>
        <strain evidence="1 2">JC140</strain>
    </source>
</reference>
<gene>
    <name evidence="1" type="ORF">REJC140_03859</name>
</gene>